<dbReference type="OrthoDB" id="6513091at2759"/>
<evidence type="ECO:0000313" key="3">
    <source>
        <dbReference type="Proteomes" id="UP000194236"/>
    </source>
</evidence>
<feature type="signal peptide" evidence="1">
    <location>
        <begin position="1"/>
        <end position="19"/>
    </location>
</feature>
<evidence type="ECO:0000313" key="2">
    <source>
        <dbReference type="EMBL" id="OTF77876.1"/>
    </source>
</evidence>
<comment type="caution">
    <text evidence="2">The sequence shown here is derived from an EMBL/GenBank/DDBJ whole genome shotgun (WGS) entry which is preliminary data.</text>
</comment>
<gene>
    <name evidence="2" type="ORF">BLA29_006743</name>
</gene>
<organism evidence="2 3">
    <name type="scientific">Euroglyphus maynei</name>
    <name type="common">Mayne's house dust mite</name>
    <dbReference type="NCBI Taxonomy" id="6958"/>
    <lineage>
        <taxon>Eukaryota</taxon>
        <taxon>Metazoa</taxon>
        <taxon>Ecdysozoa</taxon>
        <taxon>Arthropoda</taxon>
        <taxon>Chelicerata</taxon>
        <taxon>Arachnida</taxon>
        <taxon>Acari</taxon>
        <taxon>Acariformes</taxon>
        <taxon>Sarcoptiformes</taxon>
        <taxon>Astigmata</taxon>
        <taxon>Psoroptidia</taxon>
        <taxon>Analgoidea</taxon>
        <taxon>Pyroglyphidae</taxon>
        <taxon>Pyroglyphinae</taxon>
        <taxon>Euroglyphus</taxon>
    </lineage>
</organism>
<dbReference type="AlphaFoldDB" id="A0A1Y3BE49"/>
<proteinExistence type="predicted"/>
<accession>A0A1Y3BE49</accession>
<evidence type="ECO:0008006" key="4">
    <source>
        <dbReference type="Google" id="ProtNLM"/>
    </source>
</evidence>
<dbReference type="EMBL" id="MUJZ01030486">
    <property type="protein sequence ID" value="OTF77876.1"/>
    <property type="molecule type" value="Genomic_DNA"/>
</dbReference>
<sequence>MYKIVLIVVGSTILPAVFGYSGGGGGNSYGQSLSHSYSKGSSGGGGYDDYHAPQPYKFGYDIKDGYGGGLFQKEIGDEYGNKK</sequence>
<feature type="non-terminal residue" evidence="2">
    <location>
        <position position="83"/>
    </location>
</feature>
<keyword evidence="1" id="KW-0732">Signal</keyword>
<reference evidence="2 3" key="1">
    <citation type="submission" date="2017-03" db="EMBL/GenBank/DDBJ databases">
        <title>Genome Survey of Euroglyphus maynei.</title>
        <authorList>
            <person name="Arlian L.G."/>
            <person name="Morgan M.S."/>
            <person name="Rider S.D."/>
        </authorList>
    </citation>
    <scope>NUCLEOTIDE SEQUENCE [LARGE SCALE GENOMIC DNA]</scope>
    <source>
        <strain evidence="2">Arlian Lab</strain>
        <tissue evidence="2">Whole body</tissue>
    </source>
</reference>
<dbReference type="Proteomes" id="UP000194236">
    <property type="component" value="Unassembled WGS sequence"/>
</dbReference>
<protein>
    <recommendedName>
        <fullName evidence="4">DFP2-like protein</fullName>
    </recommendedName>
</protein>
<keyword evidence="3" id="KW-1185">Reference proteome</keyword>
<evidence type="ECO:0000256" key="1">
    <source>
        <dbReference type="SAM" id="SignalP"/>
    </source>
</evidence>
<name>A0A1Y3BE49_EURMA</name>
<feature type="chain" id="PRO_5012124377" description="DFP2-like protein" evidence="1">
    <location>
        <begin position="20"/>
        <end position="83"/>
    </location>
</feature>